<accession>A0A1I8FG36</accession>
<evidence type="ECO:0000313" key="1">
    <source>
        <dbReference type="Proteomes" id="UP000095280"/>
    </source>
</evidence>
<organism evidence="1 2">
    <name type="scientific">Macrostomum lignano</name>
    <dbReference type="NCBI Taxonomy" id="282301"/>
    <lineage>
        <taxon>Eukaryota</taxon>
        <taxon>Metazoa</taxon>
        <taxon>Spiralia</taxon>
        <taxon>Lophotrochozoa</taxon>
        <taxon>Platyhelminthes</taxon>
        <taxon>Rhabditophora</taxon>
        <taxon>Macrostomorpha</taxon>
        <taxon>Macrostomida</taxon>
        <taxon>Macrostomidae</taxon>
        <taxon>Macrostomum</taxon>
    </lineage>
</organism>
<proteinExistence type="predicted"/>
<protein>
    <submittedName>
        <fullName evidence="2">COesterase domain-containing protein</fullName>
    </submittedName>
</protein>
<dbReference type="WBParaSite" id="maker-unitig_33545-snap-gene-0.2-mRNA-1">
    <property type="protein sequence ID" value="maker-unitig_33545-snap-gene-0.2-mRNA-1"/>
    <property type="gene ID" value="maker-unitig_33545-snap-gene-0.2"/>
</dbReference>
<dbReference type="Proteomes" id="UP000095280">
    <property type="component" value="Unplaced"/>
</dbReference>
<name>A0A1I8FG36_9PLAT</name>
<keyword evidence="1" id="KW-1185">Reference proteome</keyword>
<sequence>AGQQCQHCSTPTSGREITTVLLAFAASMLFQQFDSFRWVCSGAPARSEGVAGFYELTPAKFPLIALVNFGNGHSTDLTLPGPEAPMAAGQPQMAGL</sequence>
<dbReference type="AlphaFoldDB" id="A0A1I8FG36"/>
<evidence type="ECO:0000313" key="2">
    <source>
        <dbReference type="WBParaSite" id="maker-unitig_33545-snap-gene-0.2-mRNA-1"/>
    </source>
</evidence>
<reference evidence="2" key="1">
    <citation type="submission" date="2016-11" db="UniProtKB">
        <authorList>
            <consortium name="WormBaseParasite"/>
        </authorList>
    </citation>
    <scope>IDENTIFICATION</scope>
</reference>